<dbReference type="InterPro" id="IPR008920">
    <property type="entry name" value="TF_FadR/GntR_C"/>
</dbReference>
<dbReference type="SUPFAM" id="SSF46785">
    <property type="entry name" value="Winged helix' DNA-binding domain"/>
    <property type="match status" value="1"/>
</dbReference>
<dbReference type="GO" id="GO:0003677">
    <property type="term" value="F:DNA binding"/>
    <property type="evidence" value="ECO:0007669"/>
    <property type="project" value="UniProtKB-KW"/>
</dbReference>
<organism evidence="5 6">
    <name type="scientific">Bacillus salipaludis</name>
    <dbReference type="NCBI Taxonomy" id="2547811"/>
    <lineage>
        <taxon>Bacteria</taxon>
        <taxon>Bacillati</taxon>
        <taxon>Bacillota</taxon>
        <taxon>Bacilli</taxon>
        <taxon>Bacillales</taxon>
        <taxon>Bacillaceae</taxon>
        <taxon>Bacillus</taxon>
    </lineage>
</organism>
<accession>A0AA90QWD0</accession>
<dbReference type="SMART" id="SM00345">
    <property type="entry name" value="HTH_GNTR"/>
    <property type="match status" value="1"/>
</dbReference>
<dbReference type="InterPro" id="IPR036390">
    <property type="entry name" value="WH_DNA-bd_sf"/>
</dbReference>
<dbReference type="AlphaFoldDB" id="A0AA90QWD0"/>
<dbReference type="CDD" id="cd07377">
    <property type="entry name" value="WHTH_GntR"/>
    <property type="match status" value="1"/>
</dbReference>
<dbReference type="InterPro" id="IPR011711">
    <property type="entry name" value="GntR_C"/>
</dbReference>
<dbReference type="InterPro" id="IPR036388">
    <property type="entry name" value="WH-like_DNA-bd_sf"/>
</dbReference>
<dbReference type="InterPro" id="IPR000524">
    <property type="entry name" value="Tscrpt_reg_HTH_GntR"/>
</dbReference>
<feature type="domain" description="HTH gntR-type" evidence="4">
    <location>
        <begin position="30"/>
        <end position="97"/>
    </location>
</feature>
<dbReference type="Gene3D" id="1.10.10.10">
    <property type="entry name" value="Winged helix-like DNA-binding domain superfamily/Winged helix DNA-binding domain"/>
    <property type="match status" value="1"/>
</dbReference>
<proteinExistence type="predicted"/>
<sequence>MKDLDAHANIKNKNFHFFYLGGITIKKRYRSLKDHVYDYIAAEIQNGTLLPKQKINEIALSEKLEVSRTPVREALIQLASENLLEFFPRRGFIVKEIDTKKKLDVFSVVGVLDAFAATLALENLTEDDMELMEELVRKIDLSISQKNYSDYQKYQNQFHKVYIEKCCNPTLIELLDSLQNSFVRQIYLSKDEEKLFTALEQMNEQHRQIIDYFKNKDKENLEHLIKNEHWKITHIDMI</sequence>
<dbReference type="RefSeq" id="WP_235824881.1">
    <property type="nucleotide sequence ID" value="NZ_JAVGVR010000001.1"/>
</dbReference>
<dbReference type="SUPFAM" id="SSF48008">
    <property type="entry name" value="GntR ligand-binding domain-like"/>
    <property type="match status" value="1"/>
</dbReference>
<keyword evidence="1" id="KW-0805">Transcription regulation</keyword>
<keyword evidence="2" id="KW-0238">DNA-binding</keyword>
<keyword evidence="3" id="KW-0804">Transcription</keyword>
<dbReference type="PANTHER" id="PTHR43537">
    <property type="entry name" value="TRANSCRIPTIONAL REGULATOR, GNTR FAMILY"/>
    <property type="match status" value="1"/>
</dbReference>
<evidence type="ECO:0000256" key="2">
    <source>
        <dbReference type="ARBA" id="ARBA00023125"/>
    </source>
</evidence>
<dbReference type="PROSITE" id="PS50949">
    <property type="entry name" value="HTH_GNTR"/>
    <property type="match status" value="1"/>
</dbReference>
<dbReference type="PANTHER" id="PTHR43537:SF24">
    <property type="entry name" value="GLUCONATE OPERON TRANSCRIPTIONAL REPRESSOR"/>
    <property type="match status" value="1"/>
</dbReference>
<dbReference type="Gene3D" id="1.20.120.530">
    <property type="entry name" value="GntR ligand-binding domain-like"/>
    <property type="match status" value="1"/>
</dbReference>
<dbReference type="GO" id="GO:0003700">
    <property type="term" value="F:DNA-binding transcription factor activity"/>
    <property type="evidence" value="ECO:0007669"/>
    <property type="project" value="InterPro"/>
</dbReference>
<dbReference type="Pfam" id="PF00392">
    <property type="entry name" value="GntR"/>
    <property type="match status" value="1"/>
</dbReference>
<evidence type="ECO:0000313" key="6">
    <source>
        <dbReference type="Proteomes" id="UP001178888"/>
    </source>
</evidence>
<evidence type="ECO:0000259" key="4">
    <source>
        <dbReference type="PROSITE" id="PS50949"/>
    </source>
</evidence>
<protein>
    <submittedName>
        <fullName evidence="5">GntR family transcriptional regulator</fullName>
    </submittedName>
</protein>
<dbReference type="Proteomes" id="UP001178888">
    <property type="component" value="Unassembled WGS sequence"/>
</dbReference>
<reference evidence="5" key="1">
    <citation type="submission" date="2023-08" db="EMBL/GenBank/DDBJ databases">
        <title>Nitrogen cycling bacteria in agricultural field soils.</title>
        <authorList>
            <person name="Jang J."/>
        </authorList>
    </citation>
    <scope>NUCLEOTIDE SEQUENCE</scope>
    <source>
        <strain evidence="5">PS3-36</strain>
    </source>
</reference>
<evidence type="ECO:0000256" key="3">
    <source>
        <dbReference type="ARBA" id="ARBA00023163"/>
    </source>
</evidence>
<dbReference type="Pfam" id="PF07729">
    <property type="entry name" value="FCD"/>
    <property type="match status" value="1"/>
</dbReference>
<comment type="caution">
    <text evidence="5">The sequence shown here is derived from an EMBL/GenBank/DDBJ whole genome shotgun (WGS) entry which is preliminary data.</text>
</comment>
<evidence type="ECO:0000256" key="1">
    <source>
        <dbReference type="ARBA" id="ARBA00023015"/>
    </source>
</evidence>
<gene>
    <name evidence="5" type="ORF">RCG21_07275</name>
</gene>
<keyword evidence="6" id="KW-1185">Reference proteome</keyword>
<name>A0AA90QWD0_9BACI</name>
<evidence type="ECO:0000313" key="5">
    <source>
        <dbReference type="EMBL" id="MDQ6596197.1"/>
    </source>
</evidence>
<dbReference type="EMBL" id="JAVGVR010000001">
    <property type="protein sequence ID" value="MDQ6596197.1"/>
    <property type="molecule type" value="Genomic_DNA"/>
</dbReference>